<dbReference type="PANTHER" id="PTHR22767">
    <property type="entry name" value="N-TERMINAL ACETYLTRANSFERASE-RELATED"/>
    <property type="match status" value="1"/>
</dbReference>
<sequence length="961" mass="106785">MNEAISLVRAFYASRRTTLSPTDLRSMGPICTALEAFNPKRALLLLDQLLKRSPANPSALATLAHCLTAAQPVPESVKNDIVKVVRTAQSANNGAALDDADVIMLLTWALRYIDQTEEALGLMAHAVQSNPDNEELAMDAFIQYLRVNDQKAAQQLSMKMAKQFKVDRYMWWSVLTTILLLRDLAHPQASLLLSLAERQLVAHYTTGRKEPATAYESANDFHLITRLLELRAQYAAASSSATPANTSNLVLPSLPASPDQPRTAARALLDHLASPEADKRCAENLGFELWRREIELEYGSVQGGEWKRLWDRLVLGLKQNGDTNWHSILYLIRAACAMAAASATASIPNEDGIALLQETRQLLRELATDSPKAKVERGYLLGVLELARELRERRWPEVDKLTELVGEYFERFGSKACCFDDLRPYIDIFSPEELQDLRALLKPATQTALGDVRVTTKAINAHKLLRRYSPQATAEEEHQNALEFTQLYFDALPLGTLFLPVLVSNFRWPLAQTDVLALLGKDLPPTELQPADDFALLAGQAWVSAFEQSGKSLTLILDSGNEPLTGCLKQALSKYKYQIRILAINLLRLLGAPSLSVTHYRVFGVKNVQFDTLSHLMVARGSTFAITGPKQAGVSGETASAMGWHGSGQTEAREMVVRAFTNEAYQKVEDFFEFKQHLQLSLQQSLITVEALRMSLLKGTLDAASAELSACRLDQMVANAPGSFADHRDFKTLPDYQSRASSPIWEQSHLGQQLNDDWLRAMALTYSRLLHPASSPQVSMSAPPSFTADESWLFDFSNNARAALLSSFDEAPEADKALLDHFQDRAEKFSALADDEAALPWQVLHSATVSLEAFLLLEIGIERRAEEMAQARAPDQAKQAKRMRTLRNSVRDLVKPIGPKVTAYGKRIPKERSKVVASLSDLSRFEQFDENRLTNFATILIDSRRSATDALGAAYHRRTAK</sequence>
<dbReference type="SUPFAM" id="SSF48452">
    <property type="entry name" value="TPR-like"/>
    <property type="match status" value="1"/>
</dbReference>
<dbReference type="OrthoDB" id="1874341at2759"/>
<evidence type="ECO:0008006" key="4">
    <source>
        <dbReference type="Google" id="ProtNLM"/>
    </source>
</evidence>
<evidence type="ECO:0000313" key="2">
    <source>
        <dbReference type="EMBL" id="KAG0666611.1"/>
    </source>
</evidence>
<comment type="caution">
    <text evidence="2">The sequence shown here is derived from an EMBL/GenBank/DDBJ whole genome shotgun (WGS) entry which is preliminary data.</text>
</comment>
<organism evidence="2 3">
    <name type="scientific">Rhodotorula mucilaginosa</name>
    <name type="common">Yeast</name>
    <name type="synonym">Rhodotorula rubra</name>
    <dbReference type="NCBI Taxonomy" id="5537"/>
    <lineage>
        <taxon>Eukaryota</taxon>
        <taxon>Fungi</taxon>
        <taxon>Dikarya</taxon>
        <taxon>Basidiomycota</taxon>
        <taxon>Pucciniomycotina</taxon>
        <taxon>Microbotryomycetes</taxon>
        <taxon>Sporidiobolales</taxon>
        <taxon>Sporidiobolaceae</taxon>
        <taxon>Rhodotorula</taxon>
    </lineage>
</organism>
<dbReference type="GO" id="GO:0031416">
    <property type="term" value="C:NatB complex"/>
    <property type="evidence" value="ECO:0007669"/>
    <property type="project" value="TreeGrafter"/>
</dbReference>
<dbReference type="InterPro" id="IPR011990">
    <property type="entry name" value="TPR-like_helical_dom_sf"/>
</dbReference>
<dbReference type="AlphaFoldDB" id="A0A9P6W792"/>
<dbReference type="InterPro" id="IPR019183">
    <property type="entry name" value="NAA25_NatB_aux_su"/>
</dbReference>
<proteinExistence type="inferred from homology"/>
<protein>
    <recommendedName>
        <fullName evidence="4">Actin cytoskeleton organization protein</fullName>
    </recommendedName>
</protein>
<accession>A0A9P6W792</accession>
<evidence type="ECO:0000313" key="3">
    <source>
        <dbReference type="Proteomes" id="UP000777482"/>
    </source>
</evidence>
<evidence type="ECO:0000256" key="1">
    <source>
        <dbReference type="ARBA" id="ARBA00006298"/>
    </source>
</evidence>
<dbReference type="EMBL" id="PUHQ01000004">
    <property type="protein sequence ID" value="KAG0666611.1"/>
    <property type="molecule type" value="Genomic_DNA"/>
</dbReference>
<dbReference type="Pfam" id="PF09797">
    <property type="entry name" value="NatB_MDM20"/>
    <property type="match status" value="1"/>
</dbReference>
<comment type="similarity">
    <text evidence="1">Belongs to the MDM20/NAA25 family.</text>
</comment>
<dbReference type="Proteomes" id="UP000777482">
    <property type="component" value="Unassembled WGS sequence"/>
</dbReference>
<keyword evidence="3" id="KW-1185">Reference proteome</keyword>
<gene>
    <name evidence="2" type="ORF">C6P46_004277</name>
</gene>
<name>A0A9P6W792_RHOMI</name>
<reference evidence="2 3" key="1">
    <citation type="submission" date="2020-11" db="EMBL/GenBank/DDBJ databases">
        <title>Kefir isolates.</title>
        <authorList>
            <person name="Marcisauskas S."/>
            <person name="Kim Y."/>
            <person name="Blasche S."/>
        </authorList>
    </citation>
    <scope>NUCLEOTIDE SEQUENCE [LARGE SCALE GENOMIC DNA]</scope>
    <source>
        <strain evidence="2 3">KR</strain>
    </source>
</reference>
<dbReference type="PANTHER" id="PTHR22767:SF3">
    <property type="entry name" value="N-ALPHA-ACETYLTRANSFERASE 25, NATB AUXILIARY SUBUNIT"/>
    <property type="match status" value="1"/>
</dbReference>
<dbReference type="Gene3D" id="1.25.40.1040">
    <property type="match status" value="1"/>
</dbReference>